<keyword evidence="13" id="KW-0206">Cytoskeleton</keyword>
<feature type="compositionally biased region" description="Polar residues" evidence="19">
    <location>
        <begin position="50"/>
        <end position="60"/>
    </location>
</feature>
<evidence type="ECO:0000256" key="13">
    <source>
        <dbReference type="ARBA" id="ARBA00023212"/>
    </source>
</evidence>
<feature type="compositionally biased region" description="Polar residues" evidence="19">
    <location>
        <begin position="199"/>
        <end position="219"/>
    </location>
</feature>
<keyword evidence="7" id="KW-0132">Cell division</keyword>
<keyword evidence="16" id="KW-0137">Centromere</keyword>
<dbReference type="GO" id="GO:0051301">
    <property type="term" value="P:cell division"/>
    <property type="evidence" value="ECO:0007669"/>
    <property type="project" value="UniProtKB-KW"/>
</dbReference>
<keyword evidence="6" id="KW-0963">Cytoplasm</keyword>
<sequence length="456" mass="48092">MPTFPTTPKPSGADAADSSWLLDENLSPALVQGSMPDLNISDSPLHGRIRTTTSTNSTADPVSRVKKPMKSRPSWGSAAVLDANNSVKAMSSMRLLAGLDINDENKPSVSGRAPVSSKPAGAGRPRFSLFAKPGVPTNLMPKKAQQQTEPEDDDEDVTIGRLPDASILASSSSALDSSVIDGDEEYIREALLGKRASARPSTGDPTPSESKESQQQSARQLAELRRMNDVFEGFEKMLRGSAGQINAFAKRVQETDDLLNIYIGLLRQTEKTQQLLQDQDWKGTTDDATAHALFVALAQRETQRLHAEAQARELEAQRAAEEAAAMQAEEEERRKLDELRRANGAGGRGRGRAVSGTRTATRGATARGSATSAIRGRVVGSRTAASTTDSSAPSSSTSMAPVSRGGGSASSTRGRSVSTSARSTARPSAIPTRAVSGSAGLGGQYANVKSSGYGPR</sequence>
<accession>A0A1K0GNW3</accession>
<keyword evidence="5" id="KW-0158">Chromosome</keyword>
<evidence type="ECO:0000313" key="23">
    <source>
        <dbReference type="Proteomes" id="UP000658997"/>
    </source>
</evidence>
<evidence type="ECO:0000256" key="7">
    <source>
        <dbReference type="ARBA" id="ARBA00022618"/>
    </source>
</evidence>
<dbReference type="GO" id="GO:0072686">
    <property type="term" value="C:mitotic spindle"/>
    <property type="evidence" value="ECO:0007669"/>
    <property type="project" value="InterPro"/>
</dbReference>
<evidence type="ECO:0000256" key="11">
    <source>
        <dbReference type="ARBA" id="ARBA00022838"/>
    </source>
</evidence>
<evidence type="ECO:0000256" key="1">
    <source>
        <dbReference type="ARBA" id="ARBA00004123"/>
    </source>
</evidence>
<dbReference type="GO" id="GO:0042729">
    <property type="term" value="C:DASH complex"/>
    <property type="evidence" value="ECO:0007669"/>
    <property type="project" value="InterPro"/>
</dbReference>
<evidence type="ECO:0000256" key="17">
    <source>
        <dbReference type="ARBA" id="ARBA00044152"/>
    </source>
</evidence>
<dbReference type="GO" id="GO:0005874">
    <property type="term" value="C:microtubule"/>
    <property type="evidence" value="ECO:0007669"/>
    <property type="project" value="UniProtKB-KW"/>
</dbReference>
<evidence type="ECO:0000256" key="10">
    <source>
        <dbReference type="ARBA" id="ARBA00022829"/>
    </source>
</evidence>
<protein>
    <recommendedName>
        <fullName evidence="17">DASH complex subunit DUO1</fullName>
    </recommendedName>
    <alternativeName>
        <fullName evidence="18">Outer kinetochore protein DUO1</fullName>
    </alternativeName>
</protein>
<organism evidence="20 22">
    <name type="scientific">Ustilago bromivora</name>
    <dbReference type="NCBI Taxonomy" id="307758"/>
    <lineage>
        <taxon>Eukaryota</taxon>
        <taxon>Fungi</taxon>
        <taxon>Dikarya</taxon>
        <taxon>Basidiomycota</taxon>
        <taxon>Ustilaginomycotina</taxon>
        <taxon>Ustilaginomycetes</taxon>
        <taxon>Ustilaginales</taxon>
        <taxon>Ustilaginaceae</taxon>
        <taxon>Ustilago</taxon>
    </lineage>
</organism>
<gene>
    <name evidence="21" type="ORF">UBRO2_05105</name>
    <name evidence="20" type="ORF">UBRO_03250</name>
</gene>
<keyword evidence="8" id="KW-0493">Microtubule</keyword>
<feature type="compositionally biased region" description="Low complexity" evidence="19">
    <location>
        <begin position="381"/>
        <end position="429"/>
    </location>
</feature>
<keyword evidence="14" id="KW-0539">Nucleus</keyword>
<dbReference type="InterPro" id="IPR013960">
    <property type="entry name" value="DASH_Duo1"/>
</dbReference>
<evidence type="ECO:0000256" key="14">
    <source>
        <dbReference type="ARBA" id="ARBA00023242"/>
    </source>
</evidence>
<evidence type="ECO:0000256" key="4">
    <source>
        <dbReference type="ARBA" id="ARBA00005366"/>
    </source>
</evidence>
<comment type="similarity">
    <text evidence="4">Belongs to the DASH complex DUO1 family.</text>
</comment>
<reference evidence="21" key="3">
    <citation type="submission" date="2018-08" db="EMBL/GenBank/DDBJ databases">
        <authorList>
            <person name="Guldener U."/>
        </authorList>
    </citation>
    <scope>NUCLEOTIDE SEQUENCE</scope>
    <source>
        <strain evidence="21">UB2</strain>
    </source>
</reference>
<reference evidence="20" key="1">
    <citation type="submission" date="2016-04" db="EMBL/GenBank/DDBJ databases">
        <authorList>
            <person name="Evans L.H."/>
            <person name="Alamgir A."/>
            <person name="Owens N."/>
            <person name="Weber N.D."/>
            <person name="Virtaneva K."/>
            <person name="Barbian K."/>
            <person name="Babar A."/>
            <person name="Rosenke K."/>
        </authorList>
    </citation>
    <scope>NUCLEOTIDE SEQUENCE</scope>
    <source>
        <strain evidence="20">UB2112</strain>
    </source>
</reference>
<evidence type="ECO:0000256" key="19">
    <source>
        <dbReference type="SAM" id="MobiDB-lite"/>
    </source>
</evidence>
<keyword evidence="15" id="KW-0131">Cell cycle</keyword>
<dbReference type="GO" id="GO:0000278">
    <property type="term" value="P:mitotic cell cycle"/>
    <property type="evidence" value="ECO:0007669"/>
    <property type="project" value="InterPro"/>
</dbReference>
<evidence type="ECO:0000256" key="9">
    <source>
        <dbReference type="ARBA" id="ARBA00022776"/>
    </source>
</evidence>
<dbReference type="EMBL" id="LT558121">
    <property type="protein sequence ID" value="SAM81657.1"/>
    <property type="molecule type" value="Genomic_DNA"/>
</dbReference>
<evidence type="ECO:0000256" key="6">
    <source>
        <dbReference type="ARBA" id="ARBA00022490"/>
    </source>
</evidence>
<feature type="compositionally biased region" description="Low complexity" evidence="19">
    <location>
        <begin position="352"/>
        <end position="373"/>
    </location>
</feature>
<evidence type="ECO:0000256" key="15">
    <source>
        <dbReference type="ARBA" id="ARBA00023306"/>
    </source>
</evidence>
<feature type="region of interest" description="Disordered" evidence="19">
    <location>
        <begin position="31"/>
        <end position="76"/>
    </location>
</feature>
<dbReference type="OrthoDB" id="5599235at2759"/>
<comment type="subcellular location">
    <subcellularLocation>
        <location evidence="3">Chromosome</location>
        <location evidence="3">Centromere</location>
        <location evidence="3">Kinetochore</location>
    </subcellularLocation>
    <subcellularLocation>
        <location evidence="2">Cytoplasm</location>
        <location evidence="2">Cytoskeleton</location>
        <location evidence="2">Spindle</location>
    </subcellularLocation>
    <subcellularLocation>
        <location evidence="1">Nucleus</location>
    </subcellularLocation>
</comment>
<evidence type="ECO:0000256" key="2">
    <source>
        <dbReference type="ARBA" id="ARBA00004186"/>
    </source>
</evidence>
<dbReference type="Proteomes" id="UP000658997">
    <property type="component" value="Unassembled WGS sequence"/>
</dbReference>
<evidence type="ECO:0000256" key="8">
    <source>
        <dbReference type="ARBA" id="ARBA00022701"/>
    </source>
</evidence>
<evidence type="ECO:0000256" key="5">
    <source>
        <dbReference type="ARBA" id="ARBA00022454"/>
    </source>
</evidence>
<dbReference type="EMBL" id="ULHB01000142">
    <property type="protein sequence ID" value="SYW83214.1"/>
    <property type="molecule type" value="Genomic_DNA"/>
</dbReference>
<evidence type="ECO:0000256" key="3">
    <source>
        <dbReference type="ARBA" id="ARBA00004629"/>
    </source>
</evidence>
<feature type="region of interest" description="Disordered" evidence="19">
    <location>
        <begin position="192"/>
        <end position="220"/>
    </location>
</feature>
<dbReference type="Pfam" id="PF08651">
    <property type="entry name" value="DASH_Duo1"/>
    <property type="match status" value="1"/>
</dbReference>
<feature type="region of interest" description="Disordered" evidence="19">
    <location>
        <begin position="321"/>
        <end position="456"/>
    </location>
</feature>
<feature type="compositionally biased region" description="Basic and acidic residues" evidence="19">
    <location>
        <begin position="331"/>
        <end position="341"/>
    </location>
</feature>
<evidence type="ECO:0000256" key="16">
    <source>
        <dbReference type="ARBA" id="ARBA00023328"/>
    </source>
</evidence>
<keyword evidence="23" id="KW-1185">Reference proteome</keyword>
<keyword evidence="10" id="KW-0159">Chromosome partition</keyword>
<keyword evidence="11" id="KW-0995">Kinetochore</keyword>
<evidence type="ECO:0000313" key="20">
    <source>
        <dbReference type="EMBL" id="SAM81657.1"/>
    </source>
</evidence>
<dbReference type="PANTHER" id="PTHR28216:SF1">
    <property type="entry name" value="DASH COMPLEX SUBUNIT DUO1"/>
    <property type="match status" value="1"/>
</dbReference>
<evidence type="ECO:0000313" key="21">
    <source>
        <dbReference type="EMBL" id="SYW83214.1"/>
    </source>
</evidence>
<dbReference type="PANTHER" id="PTHR28216">
    <property type="entry name" value="DASH COMPLEX SUBUNIT DUO1"/>
    <property type="match status" value="1"/>
</dbReference>
<feature type="region of interest" description="Disordered" evidence="19">
    <location>
        <begin position="1"/>
        <end position="20"/>
    </location>
</feature>
<name>A0A1K0GNW3_9BASI</name>
<evidence type="ECO:0000256" key="18">
    <source>
        <dbReference type="ARBA" id="ARBA00044358"/>
    </source>
</evidence>
<reference evidence="22" key="2">
    <citation type="submission" date="2016-04" db="EMBL/GenBank/DDBJ databases">
        <authorList>
            <person name="Guldener U."/>
            <person name="Guldener U."/>
        </authorList>
    </citation>
    <scope>NUCLEOTIDE SEQUENCE [LARGE SCALE GENOMIC DNA]</scope>
    <source>
        <strain evidence="22">UB2112</strain>
    </source>
</reference>
<dbReference type="AlphaFoldDB" id="A0A1K0GNW3"/>
<evidence type="ECO:0000256" key="12">
    <source>
        <dbReference type="ARBA" id="ARBA00023054"/>
    </source>
</evidence>
<feature type="region of interest" description="Disordered" evidence="19">
    <location>
        <begin position="103"/>
        <end position="158"/>
    </location>
</feature>
<dbReference type="GO" id="GO:0007059">
    <property type="term" value="P:chromosome segregation"/>
    <property type="evidence" value="ECO:0007669"/>
    <property type="project" value="UniProtKB-KW"/>
</dbReference>
<proteinExistence type="inferred from homology"/>
<evidence type="ECO:0000313" key="22">
    <source>
        <dbReference type="Proteomes" id="UP000179920"/>
    </source>
</evidence>
<keyword evidence="12" id="KW-0175">Coiled coil</keyword>
<dbReference type="Proteomes" id="UP000179920">
    <property type="component" value="Chromosome V"/>
</dbReference>
<keyword evidence="9" id="KW-0498">Mitosis</keyword>